<dbReference type="Gene3D" id="3.40.50.720">
    <property type="entry name" value="NAD(P)-binding Rossmann-like Domain"/>
    <property type="match status" value="2"/>
</dbReference>
<dbReference type="SUPFAM" id="SSF52096">
    <property type="entry name" value="ClpP/crotonase"/>
    <property type="match status" value="1"/>
</dbReference>
<keyword evidence="9" id="KW-0560">Oxidoreductase</keyword>
<keyword evidence="4" id="KW-0456">Lyase</keyword>
<dbReference type="GO" id="GO:0004300">
    <property type="term" value="F:enoyl-CoA hydratase activity"/>
    <property type="evidence" value="ECO:0007669"/>
    <property type="project" value="UniProtKB-EC"/>
</dbReference>
<dbReference type="SUPFAM" id="SSF51735">
    <property type="entry name" value="NAD(P)-binding Rossmann-fold domains"/>
    <property type="match status" value="1"/>
</dbReference>
<evidence type="ECO:0000256" key="1">
    <source>
        <dbReference type="ARBA" id="ARBA00008750"/>
    </source>
</evidence>
<evidence type="ECO:0000259" key="8">
    <source>
        <dbReference type="Pfam" id="PF02737"/>
    </source>
</evidence>
<dbReference type="Gene3D" id="1.10.1040.50">
    <property type="match status" value="1"/>
</dbReference>
<dbReference type="EMBL" id="JACIEJ010000005">
    <property type="protein sequence ID" value="MBB3986131.1"/>
    <property type="molecule type" value="Genomic_DNA"/>
</dbReference>
<gene>
    <name evidence="9" type="ORF">GGQ68_002469</name>
</gene>
<keyword evidence="10" id="KW-1185">Reference proteome</keyword>
<keyword evidence="3" id="KW-0413">Isomerase</keyword>
<keyword evidence="5" id="KW-0511">Multifunctional enzyme</keyword>
<dbReference type="Gene3D" id="3.90.226.10">
    <property type="entry name" value="2-enoyl-CoA Hydratase, Chain A, domain 1"/>
    <property type="match status" value="1"/>
</dbReference>
<comment type="caution">
    <text evidence="9">The sequence shown here is derived from an EMBL/GenBank/DDBJ whole genome shotgun (WGS) entry which is preliminary data.</text>
</comment>
<reference evidence="9 10" key="1">
    <citation type="submission" date="2020-08" db="EMBL/GenBank/DDBJ databases">
        <title>Genomic Encyclopedia of Type Strains, Phase IV (KMG-IV): sequencing the most valuable type-strain genomes for metagenomic binning, comparative biology and taxonomic classification.</title>
        <authorList>
            <person name="Goeker M."/>
        </authorList>
    </citation>
    <scope>NUCLEOTIDE SEQUENCE [LARGE SCALE GENOMIC DNA]</scope>
    <source>
        <strain evidence="9 10">DSM 102235</strain>
    </source>
</reference>
<dbReference type="EC" id="4.2.1.17" evidence="2"/>
<evidence type="ECO:0000256" key="7">
    <source>
        <dbReference type="RuleBase" id="RU003707"/>
    </source>
</evidence>
<sequence>MEEGLHYSVHEGVAILSVDNPPVNALSHAVRVSLVEALARAEADEQVQTIVLMGTGPTFPAGANLTEYESGLRAPFLRDVCAKVEDCPKPVVAALHGTVYGGGLELALAAHYRLALDGARASLPEVRMGLTPSAGATQRLPRLAGTALALDMMISGATWPMTRGPGLALVDETCTGDLRAGALTYAQRLQATGHGPRRTRDLRDGFADYRAHGNAIATRRAKLTDEESAAAQVLHLVEAAPLLPFETGIAMEEDAFVLCLASDAARALRHAFTAERLARRFALPKGTVQPAVNRIAVLGQGTLAMQIAVSALNAGIGVNWGARSPDMLQDGVEQLRDVLAAGVKGGGLSPEQSQARLKLLHWGDAAEMMGGTDVIIDAARDPFDMPAPRGVVRASATSAQVDELGLRFAPPVFSTRLVEIVQGPSGTDEQVAYGLALAERMHKVPVHVRSAGESVAGTLAAAMHRAADALLDLGADPYEVDTAVEAWGWTRAPFRSRDMSGLEEWARAPRAEGAENWSALLVEIDRFGWVSGQGFYDWTDDGAQPAGGMRRLLNGQRRAQKIAPETLVMLLVGAMANAGARMVSEGMVHKASDIDAVAILALDFPRVRGGPMMAAGQWGMLKVMKLLERLDHPDHEFWRPDPSWAERIKYGRTFLSK</sequence>
<evidence type="ECO:0000256" key="2">
    <source>
        <dbReference type="ARBA" id="ARBA00012076"/>
    </source>
</evidence>
<evidence type="ECO:0000256" key="4">
    <source>
        <dbReference type="ARBA" id="ARBA00023239"/>
    </source>
</evidence>
<feature type="domain" description="3-hydroxyacyl-CoA dehydrogenase NAD binding" evidence="8">
    <location>
        <begin position="295"/>
        <end position="380"/>
    </location>
</feature>
<name>A0A7W6GS68_9RHOB</name>
<dbReference type="InterPro" id="IPR001753">
    <property type="entry name" value="Enoyl-CoA_hydra/iso"/>
</dbReference>
<dbReference type="InterPro" id="IPR029045">
    <property type="entry name" value="ClpP/crotonase-like_dom_sf"/>
</dbReference>
<dbReference type="InterPro" id="IPR006176">
    <property type="entry name" value="3-OHacyl-CoA_DH_NAD-bd"/>
</dbReference>
<comment type="similarity">
    <text evidence="7">Belongs to the enoyl-CoA hydratase/isomerase family.</text>
</comment>
<dbReference type="RefSeq" id="WP_183966270.1">
    <property type="nucleotide sequence ID" value="NZ_BAABBZ010000007.1"/>
</dbReference>
<evidence type="ECO:0000313" key="10">
    <source>
        <dbReference type="Proteomes" id="UP000541426"/>
    </source>
</evidence>
<dbReference type="InterPro" id="IPR018376">
    <property type="entry name" value="Enoyl-CoA_hyd/isom_CS"/>
</dbReference>
<evidence type="ECO:0000256" key="5">
    <source>
        <dbReference type="ARBA" id="ARBA00023268"/>
    </source>
</evidence>
<dbReference type="InterPro" id="IPR008927">
    <property type="entry name" value="6-PGluconate_DH-like_C_sf"/>
</dbReference>
<dbReference type="PROSITE" id="PS00166">
    <property type="entry name" value="ENOYL_COA_HYDRATASE"/>
    <property type="match status" value="1"/>
</dbReference>
<dbReference type="PANTHER" id="PTHR23309:SF51">
    <property type="entry name" value="3-HYDROXYACYL-COA DEHYDROGENASE-RELATED"/>
    <property type="match status" value="1"/>
</dbReference>
<comment type="similarity">
    <text evidence="1">In the N-terminal section; belongs to the enoyl-CoA hydratase/isomerase family.</text>
</comment>
<dbReference type="SUPFAM" id="SSF48179">
    <property type="entry name" value="6-phosphogluconate dehydrogenase C-terminal domain-like"/>
    <property type="match status" value="2"/>
</dbReference>
<evidence type="ECO:0000313" key="9">
    <source>
        <dbReference type="EMBL" id="MBB3986131.1"/>
    </source>
</evidence>
<dbReference type="CDD" id="cd06558">
    <property type="entry name" value="crotonase-like"/>
    <property type="match status" value="1"/>
</dbReference>
<organism evidence="9 10">
    <name type="scientific">Sagittula marina</name>
    <dbReference type="NCBI Taxonomy" id="943940"/>
    <lineage>
        <taxon>Bacteria</taxon>
        <taxon>Pseudomonadati</taxon>
        <taxon>Pseudomonadota</taxon>
        <taxon>Alphaproteobacteria</taxon>
        <taxon>Rhodobacterales</taxon>
        <taxon>Roseobacteraceae</taxon>
        <taxon>Sagittula</taxon>
    </lineage>
</organism>
<dbReference type="InterPro" id="IPR036291">
    <property type="entry name" value="NAD(P)-bd_dom_sf"/>
</dbReference>
<dbReference type="PANTHER" id="PTHR23309">
    <property type="entry name" value="3-HYDROXYACYL-COA DEHYROGENASE"/>
    <property type="match status" value="1"/>
</dbReference>
<proteinExistence type="inferred from homology"/>
<dbReference type="GO" id="GO:0003857">
    <property type="term" value="F:(3S)-3-hydroxyacyl-CoA dehydrogenase (NAD+) activity"/>
    <property type="evidence" value="ECO:0007669"/>
    <property type="project" value="UniProtKB-EC"/>
</dbReference>
<evidence type="ECO:0000256" key="3">
    <source>
        <dbReference type="ARBA" id="ARBA00023235"/>
    </source>
</evidence>
<dbReference type="Pfam" id="PF00378">
    <property type="entry name" value="ECH_1"/>
    <property type="match status" value="1"/>
</dbReference>
<protein>
    <recommendedName>
        <fullName evidence="2">enoyl-CoA hydratase</fullName>
        <ecNumber evidence="2">4.2.1.17</ecNumber>
    </recommendedName>
</protein>
<dbReference type="GO" id="GO:0070403">
    <property type="term" value="F:NAD+ binding"/>
    <property type="evidence" value="ECO:0007669"/>
    <property type="project" value="InterPro"/>
</dbReference>
<accession>A0A7W6GS68</accession>
<comment type="catalytic activity">
    <reaction evidence="6">
        <text>a (3S)-3-hydroxyacyl-CoA + NAD(+) = a 3-oxoacyl-CoA + NADH + H(+)</text>
        <dbReference type="Rhea" id="RHEA:22432"/>
        <dbReference type="ChEBI" id="CHEBI:15378"/>
        <dbReference type="ChEBI" id="CHEBI:57318"/>
        <dbReference type="ChEBI" id="CHEBI:57540"/>
        <dbReference type="ChEBI" id="CHEBI:57945"/>
        <dbReference type="ChEBI" id="CHEBI:90726"/>
        <dbReference type="EC" id="1.1.1.35"/>
    </reaction>
</comment>
<evidence type="ECO:0000256" key="6">
    <source>
        <dbReference type="ARBA" id="ARBA00049556"/>
    </source>
</evidence>
<dbReference type="Pfam" id="PF02737">
    <property type="entry name" value="3HCDH_N"/>
    <property type="match status" value="1"/>
</dbReference>
<dbReference type="GO" id="GO:0016853">
    <property type="term" value="F:isomerase activity"/>
    <property type="evidence" value="ECO:0007669"/>
    <property type="project" value="UniProtKB-KW"/>
</dbReference>
<dbReference type="Proteomes" id="UP000541426">
    <property type="component" value="Unassembled WGS sequence"/>
</dbReference>
<dbReference type="AlphaFoldDB" id="A0A7W6GS68"/>
<dbReference type="GO" id="GO:0006631">
    <property type="term" value="P:fatty acid metabolic process"/>
    <property type="evidence" value="ECO:0007669"/>
    <property type="project" value="InterPro"/>
</dbReference>